<keyword evidence="5" id="KW-0479">Metal-binding</keyword>
<dbReference type="GO" id="GO:0031419">
    <property type="term" value="F:cobalamin binding"/>
    <property type="evidence" value="ECO:0007669"/>
    <property type="project" value="InterPro"/>
</dbReference>
<dbReference type="InterPro" id="IPR007197">
    <property type="entry name" value="rSAM"/>
</dbReference>
<dbReference type="PANTHER" id="PTHR43409:SF7">
    <property type="entry name" value="BLL1977 PROTEIN"/>
    <property type="match status" value="1"/>
</dbReference>
<organism evidence="10 11">
    <name type="scientific">Clostridium taeniosporum</name>
    <dbReference type="NCBI Taxonomy" id="394958"/>
    <lineage>
        <taxon>Bacteria</taxon>
        <taxon>Bacillati</taxon>
        <taxon>Bacillota</taxon>
        <taxon>Clostridia</taxon>
        <taxon>Eubacteriales</taxon>
        <taxon>Clostridiaceae</taxon>
        <taxon>Clostridium</taxon>
    </lineage>
</organism>
<evidence type="ECO:0000259" key="9">
    <source>
        <dbReference type="PROSITE" id="PS51918"/>
    </source>
</evidence>
<dbReference type="RefSeq" id="WP_069678804.1">
    <property type="nucleotide sequence ID" value="NZ_CP017253.2"/>
</dbReference>
<dbReference type="Pfam" id="PF04055">
    <property type="entry name" value="Radical_SAM"/>
    <property type="match status" value="1"/>
</dbReference>
<name>A0A1D7XH08_9CLOT</name>
<dbReference type="SFLD" id="SFLDS00029">
    <property type="entry name" value="Radical_SAM"/>
    <property type="match status" value="1"/>
</dbReference>
<keyword evidence="6" id="KW-0408">Iron</keyword>
<dbReference type="SFLD" id="SFLDG01123">
    <property type="entry name" value="methyltransferase_(Class_B)"/>
    <property type="match status" value="1"/>
</dbReference>
<dbReference type="CDD" id="cd01335">
    <property type="entry name" value="Radical_SAM"/>
    <property type="match status" value="1"/>
</dbReference>
<keyword evidence="4" id="KW-0949">S-adenosyl-L-methionine</keyword>
<keyword evidence="11" id="KW-1185">Reference proteome</keyword>
<dbReference type="InterPro" id="IPR051198">
    <property type="entry name" value="BchE-like"/>
</dbReference>
<proteinExistence type="predicted"/>
<evidence type="ECO:0000256" key="2">
    <source>
        <dbReference type="ARBA" id="ARBA00022603"/>
    </source>
</evidence>
<dbReference type="GO" id="GO:0003824">
    <property type="term" value="F:catalytic activity"/>
    <property type="evidence" value="ECO:0007669"/>
    <property type="project" value="InterPro"/>
</dbReference>
<dbReference type="Gene3D" id="3.40.50.280">
    <property type="entry name" value="Cobalamin-binding domain"/>
    <property type="match status" value="1"/>
</dbReference>
<dbReference type="PANTHER" id="PTHR43409">
    <property type="entry name" value="ANAEROBIC MAGNESIUM-PROTOPORPHYRIN IX MONOMETHYL ESTER CYCLASE-RELATED"/>
    <property type="match status" value="1"/>
</dbReference>
<dbReference type="PROSITE" id="PS51918">
    <property type="entry name" value="RADICAL_SAM"/>
    <property type="match status" value="1"/>
</dbReference>
<dbReference type="Gene3D" id="3.80.30.20">
    <property type="entry name" value="tm_1862 like domain"/>
    <property type="match status" value="1"/>
</dbReference>
<dbReference type="GO" id="GO:0051539">
    <property type="term" value="F:4 iron, 4 sulfur cluster binding"/>
    <property type="evidence" value="ECO:0007669"/>
    <property type="project" value="UniProtKB-KW"/>
</dbReference>
<evidence type="ECO:0000256" key="1">
    <source>
        <dbReference type="ARBA" id="ARBA00001966"/>
    </source>
</evidence>
<dbReference type="STRING" id="394958.BGI42_02495"/>
<dbReference type="EMBL" id="CP017253">
    <property type="protein sequence ID" value="AOR22643.1"/>
    <property type="molecule type" value="Genomic_DNA"/>
</dbReference>
<accession>A0A1D7XH08</accession>
<dbReference type="KEGG" id="ctae:BGI42_02495"/>
<evidence type="ECO:0000313" key="11">
    <source>
        <dbReference type="Proteomes" id="UP000094652"/>
    </source>
</evidence>
<dbReference type="SMART" id="SM00729">
    <property type="entry name" value="Elp3"/>
    <property type="match status" value="1"/>
</dbReference>
<evidence type="ECO:0000259" key="8">
    <source>
        <dbReference type="PROSITE" id="PS51332"/>
    </source>
</evidence>
<evidence type="ECO:0000256" key="4">
    <source>
        <dbReference type="ARBA" id="ARBA00022691"/>
    </source>
</evidence>
<dbReference type="Proteomes" id="UP000094652">
    <property type="component" value="Chromosome"/>
</dbReference>
<protein>
    <submittedName>
        <fullName evidence="10">Radical SAM protein</fullName>
    </submittedName>
</protein>
<keyword evidence="7" id="KW-0411">Iron-sulfur</keyword>
<dbReference type="Pfam" id="PF02310">
    <property type="entry name" value="B12-binding"/>
    <property type="match status" value="1"/>
</dbReference>
<dbReference type="InterPro" id="IPR006158">
    <property type="entry name" value="Cobalamin-bd"/>
</dbReference>
<dbReference type="SUPFAM" id="SSF102114">
    <property type="entry name" value="Radical SAM enzymes"/>
    <property type="match status" value="1"/>
</dbReference>
<gene>
    <name evidence="10" type="ORF">BGI42_02495</name>
</gene>
<sequence length="526" mass="60570">MTKKIKVALVSPSSEKVQISSMENLALAYLAASLRSKNFEVDIIDAGMYLYNNDYIVDRILNNNIKLLAISLSSAYFIKSAKELINKIRDAEIDCHITIGGYLPTSYPEILLELNVDSLLYGEGDFSISELAERIENGYKWNNMKSLIYKENNKLIINESYDRIDNLDVLPFPERDNLKYILNRGGVAAVSTSRGCYGNCSFCLIQSNFAKQHGQKEWTGRSGENIIDEIESLFIKYGTNEIWFMDPNFIGPIGKGSERALEMCKEIKERDIKFTFTIECRTDDVIKNKELLKKLVEVGLRRVFLGIESGVQECLDLYNKGVTVKENKEAVEILRDLGVSMHAGFIYYDPTTTLEEIRENIDFIREIGTKDISFPGIGRNLLGLLHGTPITNLMKSNGITPNLLGTNYKLNPKVREIYLLMNKCLDRYAEIRLAERITWRDIYIMNNDYEGNEIVTRIKENINTFVLNVMEKIAKYFIINENYEVKDLLVYYEKVIKESDEKIKVLKELINIENDYRKSKGYFYDI</sequence>
<keyword evidence="2" id="KW-0489">Methyltransferase</keyword>
<dbReference type="SFLD" id="SFLDG01082">
    <property type="entry name" value="B12-binding_domain_containing"/>
    <property type="match status" value="1"/>
</dbReference>
<evidence type="ECO:0000256" key="3">
    <source>
        <dbReference type="ARBA" id="ARBA00022679"/>
    </source>
</evidence>
<dbReference type="InterPro" id="IPR023404">
    <property type="entry name" value="rSAM_horseshoe"/>
</dbReference>
<comment type="cofactor">
    <cofactor evidence="1">
        <name>[4Fe-4S] cluster</name>
        <dbReference type="ChEBI" id="CHEBI:49883"/>
    </cofactor>
</comment>
<evidence type="ECO:0000256" key="7">
    <source>
        <dbReference type="ARBA" id="ARBA00023014"/>
    </source>
</evidence>
<evidence type="ECO:0000313" key="10">
    <source>
        <dbReference type="EMBL" id="AOR22643.1"/>
    </source>
</evidence>
<evidence type="ECO:0000256" key="5">
    <source>
        <dbReference type="ARBA" id="ARBA00022723"/>
    </source>
</evidence>
<dbReference type="InterPro" id="IPR006638">
    <property type="entry name" value="Elp3/MiaA/NifB-like_rSAM"/>
</dbReference>
<dbReference type="GO" id="GO:0005829">
    <property type="term" value="C:cytosol"/>
    <property type="evidence" value="ECO:0007669"/>
    <property type="project" value="TreeGrafter"/>
</dbReference>
<dbReference type="InterPro" id="IPR058240">
    <property type="entry name" value="rSAM_sf"/>
</dbReference>
<dbReference type="InterPro" id="IPR034466">
    <property type="entry name" value="Methyltransferase_Class_B"/>
</dbReference>
<dbReference type="OrthoDB" id="9801424at2"/>
<dbReference type="SUPFAM" id="SSF52242">
    <property type="entry name" value="Cobalamin (vitamin B12)-binding domain"/>
    <property type="match status" value="1"/>
</dbReference>
<feature type="domain" description="B12-binding" evidence="8">
    <location>
        <begin position="4"/>
        <end position="142"/>
    </location>
</feature>
<dbReference type="InterPro" id="IPR036724">
    <property type="entry name" value="Cobalamin-bd_sf"/>
</dbReference>
<feature type="domain" description="Radical SAM core" evidence="9">
    <location>
        <begin position="182"/>
        <end position="441"/>
    </location>
</feature>
<evidence type="ECO:0000256" key="6">
    <source>
        <dbReference type="ARBA" id="ARBA00023004"/>
    </source>
</evidence>
<keyword evidence="3" id="KW-0808">Transferase</keyword>
<dbReference type="AlphaFoldDB" id="A0A1D7XH08"/>
<reference evidence="11" key="1">
    <citation type="submission" date="2016-09" db="EMBL/GenBank/DDBJ databases">
        <title>Genomics of Clostridium taeniosporum, an organism which forms endospores with ribbon-like appendages.</title>
        <authorList>
            <person name="Walker J.R."/>
        </authorList>
    </citation>
    <scope>NUCLEOTIDE SEQUENCE [LARGE SCALE GENOMIC DNA]</scope>
    <source>
        <strain evidence="11">1/k</strain>
    </source>
</reference>
<dbReference type="GO" id="GO:0046872">
    <property type="term" value="F:metal ion binding"/>
    <property type="evidence" value="ECO:0007669"/>
    <property type="project" value="UniProtKB-KW"/>
</dbReference>
<dbReference type="PROSITE" id="PS51332">
    <property type="entry name" value="B12_BINDING"/>
    <property type="match status" value="1"/>
</dbReference>